<dbReference type="SUPFAM" id="SSF50182">
    <property type="entry name" value="Sm-like ribonucleoproteins"/>
    <property type="match status" value="1"/>
</dbReference>
<feature type="domain" description="Mechanosensitive ion channel MscS C-terminal" evidence="9">
    <location>
        <begin position="192"/>
        <end position="274"/>
    </location>
</feature>
<keyword evidence="11" id="KW-1185">Reference proteome</keyword>
<accession>A0A1I3ZQA3</accession>
<comment type="subunit">
    <text evidence="7">Homoheptamer.</text>
</comment>
<dbReference type="InterPro" id="IPR023408">
    <property type="entry name" value="MscS_beta-dom_sf"/>
</dbReference>
<feature type="domain" description="Mechanosensitive ion channel MscS" evidence="8">
    <location>
        <begin position="117"/>
        <end position="183"/>
    </location>
</feature>
<dbReference type="InterPro" id="IPR010920">
    <property type="entry name" value="LSM_dom_sf"/>
</dbReference>
<evidence type="ECO:0000313" key="10">
    <source>
        <dbReference type="EMBL" id="SFK45861.1"/>
    </source>
</evidence>
<dbReference type="GO" id="GO:0008381">
    <property type="term" value="F:mechanosensitive monoatomic ion channel activity"/>
    <property type="evidence" value="ECO:0007669"/>
    <property type="project" value="InterPro"/>
</dbReference>
<comment type="similarity">
    <text evidence="2 7">Belongs to the MscS (TC 1.A.23) family.</text>
</comment>
<gene>
    <name evidence="10" type="ORF">SAMN04488079_111102</name>
</gene>
<dbReference type="InterPro" id="IPR045275">
    <property type="entry name" value="MscS_archaea/bacteria_type"/>
</dbReference>
<organism evidence="10 11">
    <name type="scientific">Methylophaga sulfidovorans</name>
    <dbReference type="NCBI Taxonomy" id="45496"/>
    <lineage>
        <taxon>Bacteria</taxon>
        <taxon>Pseudomonadati</taxon>
        <taxon>Pseudomonadota</taxon>
        <taxon>Gammaproteobacteria</taxon>
        <taxon>Thiotrichales</taxon>
        <taxon>Piscirickettsiaceae</taxon>
        <taxon>Methylophaga</taxon>
    </lineage>
</organism>
<dbReference type="InterPro" id="IPR011066">
    <property type="entry name" value="MscS_channel_C_sf"/>
</dbReference>
<keyword evidence="4 7" id="KW-0812">Transmembrane</keyword>
<protein>
    <recommendedName>
        <fullName evidence="7">Small-conductance mechanosensitive channel</fullName>
    </recommendedName>
</protein>
<dbReference type="OrthoDB" id="9793781at2"/>
<dbReference type="SUPFAM" id="SSF82689">
    <property type="entry name" value="Mechanosensitive channel protein MscS (YggB), C-terminal domain"/>
    <property type="match status" value="1"/>
</dbReference>
<dbReference type="Proteomes" id="UP000198924">
    <property type="component" value="Unassembled WGS sequence"/>
</dbReference>
<keyword evidence="7" id="KW-0997">Cell inner membrane</keyword>
<keyword evidence="7" id="KW-0407">Ion channel</keyword>
<dbReference type="PANTHER" id="PTHR30221:SF1">
    <property type="entry name" value="SMALL-CONDUCTANCE MECHANOSENSITIVE CHANNEL"/>
    <property type="match status" value="1"/>
</dbReference>
<dbReference type="Gene3D" id="2.30.30.60">
    <property type="match status" value="1"/>
</dbReference>
<evidence type="ECO:0000256" key="6">
    <source>
        <dbReference type="ARBA" id="ARBA00023136"/>
    </source>
</evidence>
<dbReference type="Pfam" id="PF00924">
    <property type="entry name" value="MS_channel_2nd"/>
    <property type="match status" value="1"/>
</dbReference>
<keyword evidence="7" id="KW-0406">Ion transport</keyword>
<dbReference type="InterPro" id="IPR006685">
    <property type="entry name" value="MscS_channel_2nd"/>
</dbReference>
<comment type="function">
    <text evidence="7">Mechanosensitive channel that participates in the regulation of osmotic pressure changes within the cell, opening in response to stretch forces in the membrane lipid bilayer, without the need for other proteins. Contributes to normal resistance to hypoosmotic shock. Forms an ion channel of 1.0 nanosiemens conductance with a slight preference for anions.</text>
</comment>
<dbReference type="RefSeq" id="WP_091714359.1">
    <property type="nucleotide sequence ID" value="NZ_FOSH01000011.1"/>
</dbReference>
<evidence type="ECO:0000256" key="3">
    <source>
        <dbReference type="ARBA" id="ARBA00022475"/>
    </source>
</evidence>
<name>A0A1I3ZQA3_9GAMM</name>
<dbReference type="STRING" id="45496.SAMN04488079_111102"/>
<evidence type="ECO:0000313" key="11">
    <source>
        <dbReference type="Proteomes" id="UP000198924"/>
    </source>
</evidence>
<dbReference type="EMBL" id="FOSH01000011">
    <property type="protein sequence ID" value="SFK45861.1"/>
    <property type="molecule type" value="Genomic_DNA"/>
</dbReference>
<keyword evidence="6 7" id="KW-0472">Membrane</keyword>
<evidence type="ECO:0000256" key="7">
    <source>
        <dbReference type="RuleBase" id="RU369025"/>
    </source>
</evidence>
<evidence type="ECO:0000256" key="4">
    <source>
        <dbReference type="ARBA" id="ARBA00022692"/>
    </source>
</evidence>
<keyword evidence="7" id="KW-0813">Transport</keyword>
<proteinExistence type="inferred from homology"/>
<evidence type="ECO:0000256" key="1">
    <source>
        <dbReference type="ARBA" id="ARBA00004651"/>
    </source>
</evidence>
<dbReference type="GO" id="GO:0005886">
    <property type="term" value="C:plasma membrane"/>
    <property type="evidence" value="ECO:0007669"/>
    <property type="project" value="UniProtKB-SubCell"/>
</dbReference>
<dbReference type="Gene3D" id="3.30.70.100">
    <property type="match status" value="1"/>
</dbReference>
<evidence type="ECO:0000259" key="9">
    <source>
        <dbReference type="Pfam" id="PF21082"/>
    </source>
</evidence>
<dbReference type="InterPro" id="IPR049278">
    <property type="entry name" value="MS_channel_C"/>
</dbReference>
<comment type="caution">
    <text evidence="7">Lacks conserved residue(s) required for the propagation of feature annotation.</text>
</comment>
<feature type="transmembrane region" description="Helical" evidence="7">
    <location>
        <begin position="70"/>
        <end position="90"/>
    </location>
</feature>
<reference evidence="11" key="1">
    <citation type="submission" date="2016-10" db="EMBL/GenBank/DDBJ databases">
        <authorList>
            <person name="Varghese N."/>
            <person name="Submissions S."/>
        </authorList>
    </citation>
    <scope>NUCLEOTIDE SEQUENCE [LARGE SCALE GENOMIC DNA]</scope>
    <source>
        <strain evidence="11">DSM 11578</strain>
    </source>
</reference>
<feature type="transmembrane region" description="Helical" evidence="7">
    <location>
        <begin position="33"/>
        <end position="58"/>
    </location>
</feature>
<dbReference type="Gene3D" id="1.10.287.1260">
    <property type="match status" value="1"/>
</dbReference>
<dbReference type="AlphaFoldDB" id="A0A1I3ZQA3"/>
<dbReference type="SUPFAM" id="SSF82861">
    <property type="entry name" value="Mechanosensitive channel protein MscS (YggB), transmembrane region"/>
    <property type="match status" value="1"/>
</dbReference>
<dbReference type="Pfam" id="PF21082">
    <property type="entry name" value="MS_channel_3rd"/>
    <property type="match status" value="1"/>
</dbReference>
<keyword evidence="3" id="KW-1003">Cell membrane</keyword>
<dbReference type="PANTHER" id="PTHR30221">
    <property type="entry name" value="SMALL-CONDUCTANCE MECHANOSENSITIVE CHANNEL"/>
    <property type="match status" value="1"/>
</dbReference>
<dbReference type="InterPro" id="IPR011014">
    <property type="entry name" value="MscS_channel_TM-2"/>
</dbReference>
<feature type="transmembrane region" description="Helical" evidence="7">
    <location>
        <begin position="96"/>
        <end position="115"/>
    </location>
</feature>
<comment type="subcellular location">
    <subcellularLocation>
        <location evidence="7">Cell inner membrane</location>
        <topology evidence="7">Multi-pass membrane protein</topology>
    </subcellularLocation>
    <subcellularLocation>
        <location evidence="1">Cell membrane</location>
        <topology evidence="1">Multi-pass membrane protein</topology>
    </subcellularLocation>
</comment>
<evidence type="ECO:0000259" key="8">
    <source>
        <dbReference type="Pfam" id="PF00924"/>
    </source>
</evidence>
<evidence type="ECO:0000256" key="5">
    <source>
        <dbReference type="ARBA" id="ARBA00022989"/>
    </source>
</evidence>
<keyword evidence="5 7" id="KW-1133">Transmembrane helix</keyword>
<evidence type="ECO:0000256" key="2">
    <source>
        <dbReference type="ARBA" id="ARBA00008017"/>
    </source>
</evidence>
<sequence>MESDAFGLTDTLNILSTQLLQLWEATIKVMPSFVLGLLVFLIFFFLAKPFSALLVHPIAYISDSKLVQNVIRRIISLFIILLGLYIFLSIVGLTQAALAIVSGTGLLGIIIGFAFKDIAENFISSLLLSVQRPFLIGDVIEVQGLKGVVNKVTARGTTLVDFDGNHIQIPNATIYKNVIKNFSANPWVRGSFVVGIGYDASIQKSRQTILAVLNEQNEVLKDPEPQVLIDSLGSSTINIVINFWVDGHQYALNKVASVLMHKTVRHLEAAGINMPDDAREVIFPQGIPVVQMNNQEAVMAEAVDKPPVKNDSAEVSAQQLASDTQDIIEQAKNARDPEEGKNII</sequence>